<dbReference type="AlphaFoldDB" id="A0AAV0DUQ8"/>
<name>A0AAV0DUQ8_9ASTE</name>
<gene>
    <name evidence="1" type="ORF">CEPIT_LOCUS17629</name>
</gene>
<comment type="caution">
    <text evidence="1">The sequence shown here is derived from an EMBL/GenBank/DDBJ whole genome shotgun (WGS) entry which is preliminary data.</text>
</comment>
<sequence length="192" mass="22281">MQFVGELSSLLIRYLDLKLVASRRRSRHQYCQRPKSRRGRRLAELDIDFCSIKKPFFDVVASLLSKFNLPGCGFLTKRSCVLSYWQQQYFLDLIINLERLRVPYKKKLCVKLLAAAILFGPYHKSRTFPFLASLIEIVLRYLSSSKFSALTNNSCLLFDNFIIIIIIIIYDDNNNNDNNDLFLLVVVQNGVS</sequence>
<organism evidence="1 2">
    <name type="scientific">Cuscuta epithymum</name>
    <dbReference type="NCBI Taxonomy" id="186058"/>
    <lineage>
        <taxon>Eukaryota</taxon>
        <taxon>Viridiplantae</taxon>
        <taxon>Streptophyta</taxon>
        <taxon>Embryophyta</taxon>
        <taxon>Tracheophyta</taxon>
        <taxon>Spermatophyta</taxon>
        <taxon>Magnoliopsida</taxon>
        <taxon>eudicotyledons</taxon>
        <taxon>Gunneridae</taxon>
        <taxon>Pentapetalae</taxon>
        <taxon>asterids</taxon>
        <taxon>lamiids</taxon>
        <taxon>Solanales</taxon>
        <taxon>Convolvulaceae</taxon>
        <taxon>Cuscuteae</taxon>
        <taxon>Cuscuta</taxon>
        <taxon>Cuscuta subgen. Cuscuta</taxon>
    </lineage>
</organism>
<proteinExistence type="predicted"/>
<protein>
    <submittedName>
        <fullName evidence="1">Uncharacterized protein</fullName>
    </submittedName>
</protein>
<reference evidence="1" key="1">
    <citation type="submission" date="2022-07" db="EMBL/GenBank/DDBJ databases">
        <authorList>
            <person name="Macas J."/>
            <person name="Novak P."/>
            <person name="Neumann P."/>
        </authorList>
    </citation>
    <scope>NUCLEOTIDE SEQUENCE</scope>
</reference>
<dbReference type="EMBL" id="CAMAPF010000137">
    <property type="protein sequence ID" value="CAH9106475.1"/>
    <property type="molecule type" value="Genomic_DNA"/>
</dbReference>
<keyword evidence="2" id="KW-1185">Reference proteome</keyword>
<dbReference type="Proteomes" id="UP001152523">
    <property type="component" value="Unassembled WGS sequence"/>
</dbReference>
<evidence type="ECO:0000313" key="1">
    <source>
        <dbReference type="EMBL" id="CAH9106475.1"/>
    </source>
</evidence>
<accession>A0AAV0DUQ8</accession>
<evidence type="ECO:0000313" key="2">
    <source>
        <dbReference type="Proteomes" id="UP001152523"/>
    </source>
</evidence>